<dbReference type="InParanoid" id="A0A2P5EJ64"/>
<feature type="non-terminal residue" evidence="1">
    <location>
        <position position="73"/>
    </location>
</feature>
<accession>A0A2P5EJ64</accession>
<dbReference type="OrthoDB" id="10353320at2759"/>
<comment type="caution">
    <text evidence="1">The sequence shown here is derived from an EMBL/GenBank/DDBJ whole genome shotgun (WGS) entry which is preliminary data.</text>
</comment>
<proteinExistence type="predicted"/>
<dbReference type="EMBL" id="JXTC01000146">
    <property type="protein sequence ID" value="PON85533.1"/>
    <property type="molecule type" value="Genomic_DNA"/>
</dbReference>
<gene>
    <name evidence="1" type="ORF">TorRG33x02_186820</name>
</gene>
<organism evidence="1 2">
    <name type="scientific">Trema orientale</name>
    <name type="common">Charcoal tree</name>
    <name type="synonym">Celtis orientalis</name>
    <dbReference type="NCBI Taxonomy" id="63057"/>
    <lineage>
        <taxon>Eukaryota</taxon>
        <taxon>Viridiplantae</taxon>
        <taxon>Streptophyta</taxon>
        <taxon>Embryophyta</taxon>
        <taxon>Tracheophyta</taxon>
        <taxon>Spermatophyta</taxon>
        <taxon>Magnoliopsida</taxon>
        <taxon>eudicotyledons</taxon>
        <taxon>Gunneridae</taxon>
        <taxon>Pentapetalae</taxon>
        <taxon>rosids</taxon>
        <taxon>fabids</taxon>
        <taxon>Rosales</taxon>
        <taxon>Cannabaceae</taxon>
        <taxon>Trema</taxon>
    </lineage>
</organism>
<reference evidence="2" key="1">
    <citation type="submission" date="2016-06" db="EMBL/GenBank/DDBJ databases">
        <title>Parallel loss of symbiosis genes in relatives of nitrogen-fixing non-legume Parasponia.</title>
        <authorList>
            <person name="Van Velzen R."/>
            <person name="Holmer R."/>
            <person name="Bu F."/>
            <person name="Rutten L."/>
            <person name="Van Zeijl A."/>
            <person name="Liu W."/>
            <person name="Santuari L."/>
            <person name="Cao Q."/>
            <person name="Sharma T."/>
            <person name="Shen D."/>
            <person name="Roswanjaya Y."/>
            <person name="Wardhani T."/>
            <person name="Kalhor M.S."/>
            <person name="Jansen J."/>
            <person name="Van den Hoogen J."/>
            <person name="Gungor B."/>
            <person name="Hartog M."/>
            <person name="Hontelez J."/>
            <person name="Verver J."/>
            <person name="Yang W.-C."/>
            <person name="Schijlen E."/>
            <person name="Repin R."/>
            <person name="Schilthuizen M."/>
            <person name="Schranz E."/>
            <person name="Heidstra R."/>
            <person name="Miyata K."/>
            <person name="Fedorova E."/>
            <person name="Kohlen W."/>
            <person name="Bisseling T."/>
            <person name="Smit S."/>
            <person name="Geurts R."/>
        </authorList>
    </citation>
    <scope>NUCLEOTIDE SEQUENCE [LARGE SCALE GENOMIC DNA]</scope>
    <source>
        <strain evidence="2">cv. RG33-2</strain>
    </source>
</reference>
<dbReference type="AlphaFoldDB" id="A0A2P5EJ64"/>
<evidence type="ECO:0000313" key="2">
    <source>
        <dbReference type="Proteomes" id="UP000237000"/>
    </source>
</evidence>
<name>A0A2P5EJ64_TREOI</name>
<keyword evidence="2" id="KW-1185">Reference proteome</keyword>
<protein>
    <submittedName>
        <fullName evidence="1">Uncharacterized protein</fullName>
    </submittedName>
</protein>
<evidence type="ECO:0000313" key="1">
    <source>
        <dbReference type="EMBL" id="PON85533.1"/>
    </source>
</evidence>
<dbReference type="Proteomes" id="UP000237000">
    <property type="component" value="Unassembled WGS sequence"/>
</dbReference>
<sequence>MKFDYPRDSVTCMDSIEQLKIHYLRDWRSTVKVHFKMVGGKEDLPAAKANPYKNIILDDWNILYNHFPSEELE</sequence>